<name>A0A8E2ER06_9PEZI</name>
<accession>A0A8E2ER06</accession>
<protein>
    <recommendedName>
        <fullName evidence="1">Non-canonical purine NTP phosphatase/PRRC1 domain-containing protein</fullName>
    </recommendedName>
</protein>
<feature type="domain" description="Non-canonical purine NTP phosphatase/PRRC1" evidence="1">
    <location>
        <begin position="58"/>
        <end position="186"/>
    </location>
</feature>
<dbReference type="Gene3D" id="3.90.950.10">
    <property type="match status" value="1"/>
</dbReference>
<keyword evidence="3" id="KW-1185">Reference proteome</keyword>
<gene>
    <name evidence="2" type="ORF">AOQ84DRAFT_155633</name>
</gene>
<proteinExistence type="predicted"/>
<dbReference type="Proteomes" id="UP000250140">
    <property type="component" value="Unassembled WGS sequence"/>
</dbReference>
<dbReference type="AlphaFoldDB" id="A0A8E2ER06"/>
<dbReference type="OrthoDB" id="4968544at2759"/>
<evidence type="ECO:0000259" key="1">
    <source>
        <dbReference type="Pfam" id="PF01931"/>
    </source>
</evidence>
<evidence type="ECO:0000313" key="2">
    <source>
        <dbReference type="EMBL" id="OCL03249.1"/>
    </source>
</evidence>
<evidence type="ECO:0000313" key="3">
    <source>
        <dbReference type="Proteomes" id="UP000250140"/>
    </source>
</evidence>
<dbReference type="InterPro" id="IPR029001">
    <property type="entry name" value="ITPase-like_fam"/>
</dbReference>
<sequence>MTLEPGPSQNICLQVRDKVLYKQSIVPAPAYPDFPPVIDEPAIPSTVRGQNILLFVPTANQFKRKAIQSKLEACLDPDRKSHLIIHQQNVDSDVGNQPYDENGIKGAYKRIHNALSWLEENVSMLEEKKIGTVVVGAIENYIQRSLDSKPAVDFGVVVMYNATTRTVVGAISKGVTVPKEFLEEAEAEGFDDGNERKSGKVTVGDVLERNFGVDKADWQKLVCGISRYTLLQEALDRVRFSL</sequence>
<dbReference type="SUPFAM" id="SSF52972">
    <property type="entry name" value="ITPase-like"/>
    <property type="match status" value="1"/>
</dbReference>
<dbReference type="Pfam" id="PF01931">
    <property type="entry name" value="NTPase_I-T"/>
    <property type="match status" value="1"/>
</dbReference>
<organism evidence="2 3">
    <name type="scientific">Glonium stellatum</name>
    <dbReference type="NCBI Taxonomy" id="574774"/>
    <lineage>
        <taxon>Eukaryota</taxon>
        <taxon>Fungi</taxon>
        <taxon>Dikarya</taxon>
        <taxon>Ascomycota</taxon>
        <taxon>Pezizomycotina</taxon>
        <taxon>Dothideomycetes</taxon>
        <taxon>Pleosporomycetidae</taxon>
        <taxon>Gloniales</taxon>
        <taxon>Gloniaceae</taxon>
        <taxon>Glonium</taxon>
    </lineage>
</organism>
<dbReference type="InterPro" id="IPR026533">
    <property type="entry name" value="NTPase/PRRC1"/>
</dbReference>
<dbReference type="EMBL" id="KV750779">
    <property type="protein sequence ID" value="OCL03249.1"/>
    <property type="molecule type" value="Genomic_DNA"/>
</dbReference>
<reference evidence="2 3" key="1">
    <citation type="journal article" date="2016" name="Nat. Commun.">
        <title>Ectomycorrhizal ecology is imprinted in the genome of the dominant symbiotic fungus Cenococcum geophilum.</title>
        <authorList>
            <consortium name="DOE Joint Genome Institute"/>
            <person name="Peter M."/>
            <person name="Kohler A."/>
            <person name="Ohm R.A."/>
            <person name="Kuo A."/>
            <person name="Krutzmann J."/>
            <person name="Morin E."/>
            <person name="Arend M."/>
            <person name="Barry K.W."/>
            <person name="Binder M."/>
            <person name="Choi C."/>
            <person name="Clum A."/>
            <person name="Copeland A."/>
            <person name="Grisel N."/>
            <person name="Haridas S."/>
            <person name="Kipfer T."/>
            <person name="LaButti K."/>
            <person name="Lindquist E."/>
            <person name="Lipzen A."/>
            <person name="Maire R."/>
            <person name="Meier B."/>
            <person name="Mihaltcheva S."/>
            <person name="Molinier V."/>
            <person name="Murat C."/>
            <person name="Poggeler S."/>
            <person name="Quandt C.A."/>
            <person name="Sperisen C."/>
            <person name="Tritt A."/>
            <person name="Tisserant E."/>
            <person name="Crous P.W."/>
            <person name="Henrissat B."/>
            <person name="Nehls U."/>
            <person name="Egli S."/>
            <person name="Spatafora J.W."/>
            <person name="Grigoriev I.V."/>
            <person name="Martin F.M."/>
        </authorList>
    </citation>
    <scope>NUCLEOTIDE SEQUENCE [LARGE SCALE GENOMIC DNA]</scope>
    <source>
        <strain evidence="2 3">CBS 207.34</strain>
    </source>
</reference>